<evidence type="ECO:0000256" key="9">
    <source>
        <dbReference type="SAM" id="MobiDB-lite"/>
    </source>
</evidence>
<evidence type="ECO:0000259" key="12">
    <source>
        <dbReference type="Pfam" id="PF13490"/>
    </source>
</evidence>
<dbReference type="PANTHER" id="PTHR37461">
    <property type="entry name" value="ANTI-SIGMA-K FACTOR RSKA"/>
    <property type="match status" value="1"/>
</dbReference>
<evidence type="ECO:0000256" key="8">
    <source>
        <dbReference type="ARBA" id="ARBA00030803"/>
    </source>
</evidence>
<evidence type="ECO:0000256" key="5">
    <source>
        <dbReference type="ARBA" id="ARBA00022989"/>
    </source>
</evidence>
<keyword evidence="3" id="KW-1003">Cell membrane</keyword>
<dbReference type="KEGG" id="rrd:RradSPS_2524"/>
<evidence type="ECO:0000259" key="11">
    <source>
        <dbReference type="Pfam" id="PF10099"/>
    </source>
</evidence>
<evidence type="ECO:0000313" key="13">
    <source>
        <dbReference type="EMBL" id="AHY47807.1"/>
    </source>
</evidence>
<dbReference type="EMBL" id="JAWXXX010000001">
    <property type="protein sequence ID" value="MDX5892446.1"/>
    <property type="molecule type" value="Genomic_DNA"/>
</dbReference>
<dbReference type="InterPro" id="IPR018764">
    <property type="entry name" value="RskA_C"/>
</dbReference>
<dbReference type="OrthoDB" id="153510at2"/>
<dbReference type="InterPro" id="IPR027383">
    <property type="entry name" value="Znf_put"/>
</dbReference>
<reference evidence="14" key="2">
    <citation type="submission" date="2023-11" db="EMBL/GenBank/DDBJ databases">
        <title>MicrobeMod: A computational toolkit for identifying prokaryotic methylation and restriction-modification with nanopore sequencing.</title>
        <authorList>
            <person name="Crits-Christoph A."/>
            <person name="Kang S.C."/>
            <person name="Lee H."/>
            <person name="Ostrov N."/>
        </authorList>
    </citation>
    <scope>NUCLEOTIDE SEQUENCE</scope>
    <source>
        <strain evidence="14">ATCC 51242</strain>
    </source>
</reference>
<evidence type="ECO:0000313" key="15">
    <source>
        <dbReference type="Proteomes" id="UP000025229"/>
    </source>
</evidence>
<sequence>MECNEIRDILPDFYLGNLPPDETEAVERHLSEHPGCREALEEVSGVLDLLHLDAPPLAPPPELKGRVLARISAENNTRESRQLPKSREASPAPSRRGHRRSGPVPGRASARSGALTRNLLAAGLVVALLSLVGVGLLYADLASENEQLRQEVAALNAQEGEGGGNSGMVAVPLSDTGQAPGAAGMLVLDPQAGQVALGVYSLPQPAQGSEYRVWLIPENGEPVGLGTMKTNSSGDGQMEGELPEAQAGAYERLEVTSEPEGSNEKSNDVYLRADLSGSV</sequence>
<evidence type="ECO:0000256" key="4">
    <source>
        <dbReference type="ARBA" id="ARBA00022692"/>
    </source>
</evidence>
<dbReference type="GO" id="GO:0005886">
    <property type="term" value="C:plasma membrane"/>
    <property type="evidence" value="ECO:0007669"/>
    <property type="project" value="UniProtKB-SubCell"/>
</dbReference>
<feature type="domain" description="Anti-sigma K factor RskA C-terminal" evidence="11">
    <location>
        <begin position="125"/>
        <end position="263"/>
    </location>
</feature>
<dbReference type="RefSeq" id="WP_038683100.1">
    <property type="nucleotide sequence ID" value="NZ_CP007514.1"/>
</dbReference>
<dbReference type="Proteomes" id="UP000025229">
    <property type="component" value="Chromosome"/>
</dbReference>
<accession>A0A023X5Q5</accession>
<name>A0A023X5Q5_RUBRA</name>
<proteinExistence type="predicted"/>
<dbReference type="InterPro" id="IPR041916">
    <property type="entry name" value="Anti_sigma_zinc_sf"/>
</dbReference>
<feature type="region of interest" description="Disordered" evidence="9">
    <location>
        <begin position="73"/>
        <end position="111"/>
    </location>
</feature>
<evidence type="ECO:0000256" key="7">
    <source>
        <dbReference type="ARBA" id="ARBA00029829"/>
    </source>
</evidence>
<dbReference type="Proteomes" id="UP001281130">
    <property type="component" value="Unassembled WGS sequence"/>
</dbReference>
<dbReference type="Gene3D" id="1.10.10.1320">
    <property type="entry name" value="Anti-sigma factor, zinc-finger domain"/>
    <property type="match status" value="1"/>
</dbReference>
<comment type="subcellular location">
    <subcellularLocation>
        <location evidence="2">Cell membrane</location>
    </subcellularLocation>
    <subcellularLocation>
        <location evidence="1">Membrane</location>
        <topology evidence="1">Single-pass membrane protein</topology>
    </subcellularLocation>
</comment>
<evidence type="ECO:0000256" key="3">
    <source>
        <dbReference type="ARBA" id="ARBA00022475"/>
    </source>
</evidence>
<gene>
    <name evidence="13" type="ORF">RradSPS_2524</name>
    <name evidence="14" type="ORF">SIL72_00250</name>
</gene>
<reference evidence="13 15" key="1">
    <citation type="submission" date="2014-03" db="EMBL/GenBank/DDBJ databases">
        <title>Complete genome sequence of the Radio-Resistant Rubrobacter radiotolerans RSPS-4.</title>
        <authorList>
            <person name="Egas C.C."/>
            <person name="Barroso C.C."/>
            <person name="Froufe H.J.C."/>
            <person name="Pacheco J.J."/>
            <person name="Albuquerque L.L."/>
            <person name="da Costa M.M.S."/>
        </authorList>
    </citation>
    <scope>NUCLEOTIDE SEQUENCE [LARGE SCALE GENOMIC DNA]</scope>
    <source>
        <strain evidence="13 15">RSPS-4</strain>
    </source>
</reference>
<dbReference type="GO" id="GO:0006417">
    <property type="term" value="P:regulation of translation"/>
    <property type="evidence" value="ECO:0007669"/>
    <property type="project" value="TreeGrafter"/>
</dbReference>
<dbReference type="Pfam" id="PF13490">
    <property type="entry name" value="zf-HC2"/>
    <property type="match status" value="1"/>
</dbReference>
<feature type="domain" description="Putative zinc-finger" evidence="12">
    <location>
        <begin position="3"/>
        <end position="32"/>
    </location>
</feature>
<evidence type="ECO:0000256" key="2">
    <source>
        <dbReference type="ARBA" id="ARBA00004236"/>
    </source>
</evidence>
<dbReference type="InterPro" id="IPR051474">
    <property type="entry name" value="Anti-sigma-K/W_factor"/>
</dbReference>
<organism evidence="13 15">
    <name type="scientific">Rubrobacter radiotolerans</name>
    <name type="common">Arthrobacter radiotolerans</name>
    <dbReference type="NCBI Taxonomy" id="42256"/>
    <lineage>
        <taxon>Bacteria</taxon>
        <taxon>Bacillati</taxon>
        <taxon>Actinomycetota</taxon>
        <taxon>Rubrobacteria</taxon>
        <taxon>Rubrobacterales</taxon>
        <taxon>Rubrobacteraceae</taxon>
        <taxon>Rubrobacter</taxon>
    </lineage>
</organism>
<dbReference type="EMBL" id="CP007514">
    <property type="protein sequence ID" value="AHY47807.1"/>
    <property type="molecule type" value="Genomic_DNA"/>
</dbReference>
<keyword evidence="4 10" id="KW-0812">Transmembrane</keyword>
<keyword evidence="15" id="KW-1185">Reference proteome</keyword>
<protein>
    <recommendedName>
        <fullName evidence="8">Regulator of SigK</fullName>
    </recommendedName>
    <alternativeName>
        <fullName evidence="7">Sigma-K anti-sigma factor RskA</fullName>
    </alternativeName>
</protein>
<dbReference type="AlphaFoldDB" id="A0A023X5Q5"/>
<dbReference type="Pfam" id="PF10099">
    <property type="entry name" value="RskA_C"/>
    <property type="match status" value="1"/>
</dbReference>
<feature type="region of interest" description="Disordered" evidence="9">
    <location>
        <begin position="230"/>
        <end position="279"/>
    </location>
</feature>
<keyword evidence="5 10" id="KW-1133">Transmembrane helix</keyword>
<dbReference type="GO" id="GO:0016989">
    <property type="term" value="F:sigma factor antagonist activity"/>
    <property type="evidence" value="ECO:0007669"/>
    <property type="project" value="TreeGrafter"/>
</dbReference>
<dbReference type="eggNOG" id="COG5662">
    <property type="taxonomic scope" value="Bacteria"/>
</dbReference>
<feature type="transmembrane region" description="Helical" evidence="10">
    <location>
        <begin position="119"/>
        <end position="139"/>
    </location>
</feature>
<dbReference type="PANTHER" id="PTHR37461:SF1">
    <property type="entry name" value="ANTI-SIGMA-K FACTOR RSKA"/>
    <property type="match status" value="1"/>
</dbReference>
<dbReference type="HOGENOM" id="CLU_075802_1_0_11"/>
<dbReference type="STRING" id="42256.RradSPS_2524"/>
<evidence type="ECO:0000313" key="14">
    <source>
        <dbReference type="EMBL" id="MDX5892446.1"/>
    </source>
</evidence>
<evidence type="ECO:0000256" key="1">
    <source>
        <dbReference type="ARBA" id="ARBA00004167"/>
    </source>
</evidence>
<evidence type="ECO:0000256" key="6">
    <source>
        <dbReference type="ARBA" id="ARBA00023136"/>
    </source>
</evidence>
<feature type="compositionally biased region" description="Basic and acidic residues" evidence="9">
    <location>
        <begin position="76"/>
        <end position="88"/>
    </location>
</feature>
<evidence type="ECO:0000256" key="10">
    <source>
        <dbReference type="SAM" id="Phobius"/>
    </source>
</evidence>
<keyword evidence="6 10" id="KW-0472">Membrane</keyword>